<keyword evidence="6 10" id="KW-0560">Oxidoreductase</keyword>
<organism evidence="13 14">
    <name type="scientific">Lasius platythorax</name>
    <dbReference type="NCBI Taxonomy" id="488582"/>
    <lineage>
        <taxon>Eukaryota</taxon>
        <taxon>Metazoa</taxon>
        <taxon>Ecdysozoa</taxon>
        <taxon>Arthropoda</taxon>
        <taxon>Hexapoda</taxon>
        <taxon>Insecta</taxon>
        <taxon>Pterygota</taxon>
        <taxon>Neoptera</taxon>
        <taxon>Endopterygota</taxon>
        <taxon>Hymenoptera</taxon>
        <taxon>Apocrita</taxon>
        <taxon>Aculeata</taxon>
        <taxon>Formicoidea</taxon>
        <taxon>Formicidae</taxon>
        <taxon>Formicinae</taxon>
        <taxon>Lasius</taxon>
        <taxon>Lasius</taxon>
    </lineage>
</organism>
<dbReference type="InterPro" id="IPR027545">
    <property type="entry name" value="Kynurenine_monooxygenase"/>
</dbReference>
<dbReference type="GO" id="GO:0043420">
    <property type="term" value="P:anthranilate metabolic process"/>
    <property type="evidence" value="ECO:0007669"/>
    <property type="project" value="UniProtKB-UniRule"/>
</dbReference>
<keyword evidence="5 10" id="KW-0521">NADP</keyword>
<dbReference type="InterPro" id="IPR036188">
    <property type="entry name" value="FAD/NAD-bd_sf"/>
</dbReference>
<dbReference type="PANTHER" id="PTHR46028:SF2">
    <property type="entry name" value="KYNURENINE 3-MONOOXYGENASE"/>
    <property type="match status" value="1"/>
</dbReference>
<evidence type="ECO:0000256" key="9">
    <source>
        <dbReference type="ARBA" id="ARBA00047818"/>
    </source>
</evidence>
<evidence type="ECO:0000259" key="12">
    <source>
        <dbReference type="Pfam" id="PF01494"/>
    </source>
</evidence>
<keyword evidence="10 11" id="KW-0472">Membrane</keyword>
<keyword evidence="8 10" id="KW-0496">Mitochondrion</keyword>
<dbReference type="GO" id="GO:0034354">
    <property type="term" value="P:'de novo' NAD+ biosynthetic process from L-tryptophan"/>
    <property type="evidence" value="ECO:0007669"/>
    <property type="project" value="UniProtKB-UniRule"/>
</dbReference>
<gene>
    <name evidence="13" type="ORF">LPLAT_LOCUS3729</name>
</gene>
<keyword evidence="3 10" id="KW-0662">Pyridine nucleotide biosynthesis</keyword>
<keyword evidence="11" id="KW-0812">Transmembrane</keyword>
<sequence>MTEVEGKSRIAIIGGGLVGALAACFFAKRGHQVVIYEYRSDLRMENSSGQSINLALSFRGREALRAVGLEDIVVKQYGTSMRGRMLHDKNGNLKEVLYDSVKGNCIYSISRRRLNIILLDAAEKYPKVQVNFNKKLVDADLEKGKMKFLNMKTGAMENADADLIIGADGAYSKVRKIMAKRSLFNCAQTYIEHGYVELSVPSGKNNEFAMNGKNLHIWPRGEFMMTSLPNEDHTFTGNLFAPFHVLEKLKTPVTLLRFYTEHFPDLLRLIGEQSLVQQFFEKEPQTLISIKCEPYHVGKTALIIGDAAHAMVPFYAQGMNTGFEDVLLLDELMECYNSDFAKILPKFSELRCDDGHAICDLAMYNYLEMRDLVTRKSFLVRKFVDKILYTFIPNSWIPLYSSVHFTRMSFRDCIAHKEWQDKVLRASLWCFGIFVVAILAISLSQSTI</sequence>
<comment type="catalytic activity">
    <reaction evidence="9 10">
        <text>L-kynurenine + NADPH + O2 + H(+) = 3-hydroxy-L-kynurenine + NADP(+) + H2O</text>
        <dbReference type="Rhea" id="RHEA:20545"/>
        <dbReference type="ChEBI" id="CHEBI:15377"/>
        <dbReference type="ChEBI" id="CHEBI:15378"/>
        <dbReference type="ChEBI" id="CHEBI:15379"/>
        <dbReference type="ChEBI" id="CHEBI:57783"/>
        <dbReference type="ChEBI" id="CHEBI:57959"/>
        <dbReference type="ChEBI" id="CHEBI:58125"/>
        <dbReference type="ChEBI" id="CHEBI:58349"/>
        <dbReference type="EC" id="1.14.13.9"/>
    </reaction>
</comment>
<dbReference type="GO" id="GO:0006569">
    <property type="term" value="P:L-tryptophan catabolic process"/>
    <property type="evidence" value="ECO:0007669"/>
    <property type="project" value="UniProtKB-UniRule"/>
</dbReference>
<comment type="subcellular location">
    <subcellularLocation>
        <location evidence="10">Mitochondrion</location>
    </subcellularLocation>
    <subcellularLocation>
        <location evidence="10">Membrane</location>
        <topology evidence="10">Multi-pass membrane protein</topology>
    </subcellularLocation>
</comment>
<evidence type="ECO:0000256" key="10">
    <source>
        <dbReference type="HAMAP-Rule" id="MF_03018"/>
    </source>
</evidence>
<dbReference type="PANTHER" id="PTHR46028">
    <property type="entry name" value="KYNURENINE 3-MONOOXYGENASE"/>
    <property type="match status" value="1"/>
</dbReference>
<keyword evidence="4 10" id="KW-0274">FAD</keyword>
<keyword evidence="11" id="KW-1133">Transmembrane helix</keyword>
<name>A0AAV2NC63_9HYME</name>
<feature type="transmembrane region" description="Helical" evidence="11">
    <location>
        <begin position="426"/>
        <end position="444"/>
    </location>
</feature>
<evidence type="ECO:0000313" key="13">
    <source>
        <dbReference type="EMBL" id="CAL1677758.1"/>
    </source>
</evidence>
<feature type="transmembrane region" description="Helical" evidence="11">
    <location>
        <begin position="6"/>
        <end position="27"/>
    </location>
</feature>
<comment type="cofactor">
    <cofactor evidence="1 10">
        <name>FAD</name>
        <dbReference type="ChEBI" id="CHEBI:57692"/>
    </cofactor>
</comment>
<dbReference type="EC" id="1.14.13.9" evidence="10"/>
<dbReference type="GO" id="GO:0004502">
    <property type="term" value="F:kynurenine 3-monooxygenase activity"/>
    <property type="evidence" value="ECO:0007669"/>
    <property type="project" value="UniProtKB-UniRule"/>
</dbReference>
<comment type="pathway">
    <text evidence="10">Cofactor biosynthesis; NAD(+) biosynthesis; quinolinate from L-kynurenine: step 1/3.</text>
</comment>
<comment type="function">
    <text evidence="10">Catalyzes the hydroxylation of L-kynurenine (L-Kyn) to form 3-hydroxy-L-kynurenine (L-3OHKyn). Required for synthesis of quinolinic acid.</text>
</comment>
<dbReference type="AlphaFoldDB" id="A0AAV2NC63"/>
<evidence type="ECO:0000256" key="3">
    <source>
        <dbReference type="ARBA" id="ARBA00022642"/>
    </source>
</evidence>
<evidence type="ECO:0000256" key="4">
    <source>
        <dbReference type="ARBA" id="ARBA00022827"/>
    </source>
</evidence>
<dbReference type="GO" id="GO:0071949">
    <property type="term" value="F:FAD binding"/>
    <property type="evidence" value="ECO:0007669"/>
    <property type="project" value="InterPro"/>
</dbReference>
<dbReference type="Proteomes" id="UP001497644">
    <property type="component" value="Chromosome 13"/>
</dbReference>
<feature type="domain" description="FAD-binding" evidence="12">
    <location>
        <begin position="9"/>
        <end position="329"/>
    </location>
</feature>
<protein>
    <recommendedName>
        <fullName evidence="10">Kynurenine 3-monooxygenase</fullName>
        <ecNumber evidence="10">1.14.13.9</ecNumber>
    </recommendedName>
    <alternativeName>
        <fullName evidence="10">Kynurenine 3-hydroxylase</fullName>
    </alternativeName>
</protein>
<dbReference type="GO" id="GO:0070189">
    <property type="term" value="P:kynurenine metabolic process"/>
    <property type="evidence" value="ECO:0007669"/>
    <property type="project" value="TreeGrafter"/>
</dbReference>
<keyword evidence="7 10" id="KW-0503">Monooxygenase</keyword>
<evidence type="ECO:0000256" key="5">
    <source>
        <dbReference type="ARBA" id="ARBA00022857"/>
    </source>
</evidence>
<keyword evidence="14" id="KW-1185">Reference proteome</keyword>
<dbReference type="FunFam" id="3.50.50.60:FF:000129">
    <property type="entry name" value="Kynurenine 3-monooxygenase"/>
    <property type="match status" value="1"/>
</dbReference>
<dbReference type="SUPFAM" id="SSF51905">
    <property type="entry name" value="FAD/NAD(P)-binding domain"/>
    <property type="match status" value="1"/>
</dbReference>
<comment type="similarity">
    <text evidence="10">Belongs to the aromatic-ring hydroxylase family. KMO subfamily.</text>
</comment>
<dbReference type="EMBL" id="OZ034836">
    <property type="protein sequence ID" value="CAL1677758.1"/>
    <property type="molecule type" value="Genomic_DNA"/>
</dbReference>
<dbReference type="GO" id="GO:0019805">
    <property type="term" value="P:quinolinate biosynthetic process"/>
    <property type="evidence" value="ECO:0007669"/>
    <property type="project" value="UniProtKB-UniRule"/>
</dbReference>
<evidence type="ECO:0000256" key="8">
    <source>
        <dbReference type="ARBA" id="ARBA00023128"/>
    </source>
</evidence>
<dbReference type="PROSITE" id="PS51257">
    <property type="entry name" value="PROKAR_LIPOPROTEIN"/>
    <property type="match status" value="1"/>
</dbReference>
<accession>A0AAV2NC63</accession>
<dbReference type="InterPro" id="IPR002938">
    <property type="entry name" value="FAD-bd"/>
</dbReference>
<evidence type="ECO:0000256" key="1">
    <source>
        <dbReference type="ARBA" id="ARBA00001974"/>
    </source>
</evidence>
<evidence type="ECO:0000313" key="14">
    <source>
        <dbReference type="Proteomes" id="UP001497644"/>
    </source>
</evidence>
<evidence type="ECO:0000256" key="11">
    <source>
        <dbReference type="SAM" id="Phobius"/>
    </source>
</evidence>
<dbReference type="Gene3D" id="3.50.50.60">
    <property type="entry name" value="FAD/NAD(P)-binding domain"/>
    <property type="match status" value="1"/>
</dbReference>
<evidence type="ECO:0000256" key="2">
    <source>
        <dbReference type="ARBA" id="ARBA00022630"/>
    </source>
</evidence>
<dbReference type="PRINTS" id="PR00420">
    <property type="entry name" value="RNGMNOXGNASE"/>
</dbReference>
<evidence type="ECO:0000256" key="6">
    <source>
        <dbReference type="ARBA" id="ARBA00023002"/>
    </source>
</evidence>
<proteinExistence type="inferred from homology"/>
<dbReference type="GO" id="GO:0005741">
    <property type="term" value="C:mitochondrial outer membrane"/>
    <property type="evidence" value="ECO:0007669"/>
    <property type="project" value="TreeGrafter"/>
</dbReference>
<reference evidence="13" key="1">
    <citation type="submission" date="2024-04" db="EMBL/GenBank/DDBJ databases">
        <authorList>
            <consortium name="Molecular Ecology Group"/>
        </authorList>
    </citation>
    <scope>NUCLEOTIDE SEQUENCE</scope>
</reference>
<keyword evidence="2 10" id="KW-0285">Flavoprotein</keyword>
<evidence type="ECO:0000256" key="7">
    <source>
        <dbReference type="ARBA" id="ARBA00023033"/>
    </source>
</evidence>
<dbReference type="HAMAP" id="MF_01971">
    <property type="entry name" value="Kynurenine_monooxygenase"/>
    <property type="match status" value="1"/>
</dbReference>
<dbReference type="Pfam" id="PF01494">
    <property type="entry name" value="FAD_binding_3"/>
    <property type="match status" value="1"/>
</dbReference>